<dbReference type="CDD" id="cd09159">
    <property type="entry name" value="PLDc_ybhO_like_2"/>
    <property type="match status" value="1"/>
</dbReference>
<keyword evidence="1" id="KW-1133">Transmembrane helix</keyword>
<name>D1BSS4_XYLCX</name>
<dbReference type="Proteomes" id="UP000002255">
    <property type="component" value="Chromosome"/>
</dbReference>
<evidence type="ECO:0000313" key="4">
    <source>
        <dbReference type="Proteomes" id="UP000002255"/>
    </source>
</evidence>
<dbReference type="GO" id="GO:0032049">
    <property type="term" value="P:cardiolipin biosynthetic process"/>
    <property type="evidence" value="ECO:0007669"/>
    <property type="project" value="UniProtKB-ARBA"/>
</dbReference>
<dbReference type="KEGG" id="xce:Xcel_1743"/>
<keyword evidence="1" id="KW-0472">Membrane</keyword>
<dbReference type="PANTHER" id="PTHR21248:SF22">
    <property type="entry name" value="PHOSPHOLIPASE D"/>
    <property type="match status" value="1"/>
</dbReference>
<accession>D1BSS4</accession>
<reference evidence="3 4" key="2">
    <citation type="journal article" date="2010" name="Stand. Genomic Sci.">
        <title>Complete genome sequence of Xylanimonas cellulosilytica type strain (XIL07).</title>
        <authorList>
            <person name="Foster B."/>
            <person name="Pukall R."/>
            <person name="Abt B."/>
            <person name="Nolan M."/>
            <person name="Glavina Del Rio T."/>
            <person name="Chen F."/>
            <person name="Lucas S."/>
            <person name="Tice H."/>
            <person name="Pitluck S."/>
            <person name="Cheng J.-F."/>
            <person name="Chertkov O."/>
            <person name="Brettin T."/>
            <person name="Han C."/>
            <person name="Detter J.C."/>
            <person name="Bruce D."/>
            <person name="Goodwin L."/>
            <person name="Ivanova N."/>
            <person name="Mavromatis K."/>
            <person name="Pati A."/>
            <person name="Mikhailova N."/>
            <person name="Chen A."/>
            <person name="Palaniappan K."/>
            <person name="Land M."/>
            <person name="Hauser L."/>
            <person name="Chang Y.-J."/>
            <person name="Jeffries C.D."/>
            <person name="Chain P."/>
            <person name="Rohde M."/>
            <person name="Goeker M."/>
            <person name="Bristow J."/>
            <person name="Eisen J.A."/>
            <person name="Markowitz V."/>
            <person name="Hugenholtz P."/>
            <person name="Kyrpides N.C."/>
            <person name="Klenk H.-P."/>
            <person name="Lapidus A."/>
        </authorList>
    </citation>
    <scope>NUCLEOTIDE SEQUENCE [LARGE SCALE GENOMIC DNA]</scope>
    <source>
        <strain evidence="4">DSM 15894 / CECT 5975 / LMG 20990 / XIL07</strain>
    </source>
</reference>
<dbReference type="EMBL" id="CP001821">
    <property type="protein sequence ID" value="ACZ30766.1"/>
    <property type="molecule type" value="Genomic_DNA"/>
</dbReference>
<organism evidence="3 4">
    <name type="scientific">Xylanimonas cellulosilytica (strain DSM 15894 / JCM 12276 / CECT 5975 / KCTC 9989 / LMG 20990 / NBRC 107835 / XIL07)</name>
    <dbReference type="NCBI Taxonomy" id="446471"/>
    <lineage>
        <taxon>Bacteria</taxon>
        <taxon>Bacillati</taxon>
        <taxon>Actinomycetota</taxon>
        <taxon>Actinomycetes</taxon>
        <taxon>Micrococcales</taxon>
        <taxon>Promicromonosporaceae</taxon>
        <taxon>Xylanimonas</taxon>
    </lineage>
</organism>
<dbReference type="SMART" id="SM00155">
    <property type="entry name" value="PLDc"/>
    <property type="match status" value="2"/>
</dbReference>
<dbReference type="HOGENOM" id="CLU_038053_0_2_11"/>
<reference evidence="4" key="1">
    <citation type="submission" date="2009-11" db="EMBL/GenBank/DDBJ databases">
        <title>The complete chromosome of Xylanimonas cellulosilytica DSM 15894.</title>
        <authorList>
            <consortium name="US DOE Joint Genome Institute (JGI-PGF)"/>
            <person name="Lucas S."/>
            <person name="Copeland A."/>
            <person name="Lapidus A."/>
            <person name="Glavina del Rio T."/>
            <person name="Dalin E."/>
            <person name="Tice H."/>
            <person name="Bruce D."/>
            <person name="Goodwin L."/>
            <person name="Pitluck S."/>
            <person name="Kyrpides N."/>
            <person name="Mavromatis K."/>
            <person name="Ivanova N."/>
            <person name="Mikhailova N."/>
            <person name="Foster B."/>
            <person name="Clum A."/>
            <person name="Brettin T."/>
            <person name="Detter J.C."/>
            <person name="Han C."/>
            <person name="Larimer F."/>
            <person name="Land M."/>
            <person name="Hauser L."/>
            <person name="Markowitz V."/>
            <person name="Cheng J.F."/>
            <person name="Hugenholtz P."/>
            <person name="Woyke T."/>
            <person name="Wu D."/>
            <person name="Gehrich-Schroeter G."/>
            <person name="Schneider S."/>
            <person name="Pukall S.R."/>
            <person name="Klenk H.P."/>
            <person name="Eisen J.A."/>
        </authorList>
    </citation>
    <scope>NUCLEOTIDE SEQUENCE [LARGE SCALE GENOMIC DNA]</scope>
    <source>
        <strain evidence="4">DSM 15894 / CECT 5975 / LMG 20990 / XIL07</strain>
    </source>
</reference>
<evidence type="ECO:0000313" key="3">
    <source>
        <dbReference type="EMBL" id="ACZ30766.1"/>
    </source>
</evidence>
<dbReference type="InterPro" id="IPR025202">
    <property type="entry name" value="PLD-like_dom"/>
</dbReference>
<sequence length="432" mass="48396">MPRVTDLSSRIPRLSVTLPVGIGWARVRRTAARVGLVAAAVPVVTGLALMAAERLRRHRHPLDAPFPTAPPAHNTVGATTTTVYTFGDDLYAAMLDAIDHAEQHIFFETYIWKGDDVGRRFREALERAAARGVEVYVAYDAFANLVVRRSFFDLSARIHVLRFPWVRPGALVSPVRASGRDHRKLLVVDDEIGFVGGYNIGSHYARHWRDTHLRLVGPAVWELRNAFVDFWNRWRTPDLPMLKDVGSTAWLPQLRAARNSPSDLVFPIRNVYLDAIDRATSHVQITQAYFIPDREILAALLAAARRGVDVRVLVPERSNHVVADWLARGHYATLLRGGVRIFLYTDAMIHAKTATIDGRWSTVGTANIDRLSLTGNYELNIEIVDADVATTLERIFAMDLTNARELTSEEWEARPTLNKVGERLVSPLGPLL</sequence>
<feature type="domain" description="PLD phosphodiesterase" evidence="2">
    <location>
        <begin position="345"/>
        <end position="372"/>
    </location>
</feature>
<gene>
    <name evidence="3" type="ordered locus">Xcel_1743</name>
</gene>
<dbReference type="STRING" id="446471.Xcel_1743"/>
<dbReference type="Gene3D" id="3.30.870.10">
    <property type="entry name" value="Endonuclease Chain A"/>
    <property type="match status" value="2"/>
</dbReference>
<keyword evidence="4" id="KW-1185">Reference proteome</keyword>
<proteinExistence type="predicted"/>
<dbReference type="PROSITE" id="PS50035">
    <property type="entry name" value="PLD"/>
    <property type="match status" value="2"/>
</dbReference>
<dbReference type="CDD" id="cd09110">
    <property type="entry name" value="PLDc_CLS_1"/>
    <property type="match status" value="1"/>
</dbReference>
<dbReference type="SUPFAM" id="SSF56024">
    <property type="entry name" value="Phospholipase D/nuclease"/>
    <property type="match status" value="2"/>
</dbReference>
<feature type="transmembrane region" description="Helical" evidence="1">
    <location>
        <begin position="34"/>
        <end position="52"/>
    </location>
</feature>
<keyword evidence="1" id="KW-0812">Transmembrane</keyword>
<evidence type="ECO:0000259" key="2">
    <source>
        <dbReference type="PROSITE" id="PS50035"/>
    </source>
</evidence>
<dbReference type="Pfam" id="PF13091">
    <property type="entry name" value="PLDc_2"/>
    <property type="match status" value="2"/>
</dbReference>
<dbReference type="RefSeq" id="WP_012878508.1">
    <property type="nucleotide sequence ID" value="NC_013530.1"/>
</dbReference>
<dbReference type="InterPro" id="IPR001736">
    <property type="entry name" value="PLipase_D/transphosphatidylase"/>
</dbReference>
<protein>
    <submittedName>
        <fullName evidence="3">Phospholipase D/Transphosphatidylase</fullName>
    </submittedName>
</protein>
<evidence type="ECO:0000256" key="1">
    <source>
        <dbReference type="SAM" id="Phobius"/>
    </source>
</evidence>
<feature type="domain" description="PLD phosphodiesterase" evidence="2">
    <location>
        <begin position="177"/>
        <end position="204"/>
    </location>
</feature>
<dbReference type="PANTHER" id="PTHR21248">
    <property type="entry name" value="CARDIOLIPIN SYNTHASE"/>
    <property type="match status" value="1"/>
</dbReference>
<dbReference type="AlphaFoldDB" id="D1BSS4"/>
<dbReference type="GO" id="GO:0030572">
    <property type="term" value="F:phosphatidyltransferase activity"/>
    <property type="evidence" value="ECO:0007669"/>
    <property type="project" value="UniProtKB-ARBA"/>
</dbReference>
<dbReference type="eggNOG" id="COG1502">
    <property type="taxonomic scope" value="Bacteria"/>
</dbReference>